<dbReference type="GO" id="GO:0003735">
    <property type="term" value="F:structural constituent of ribosome"/>
    <property type="evidence" value="ECO:0007669"/>
    <property type="project" value="InterPro"/>
</dbReference>
<dbReference type="Pfam" id="PF01281">
    <property type="entry name" value="Ribosomal_L9_N"/>
    <property type="match status" value="1"/>
</dbReference>
<dbReference type="GO" id="GO:1990904">
    <property type="term" value="C:ribonucleoprotein complex"/>
    <property type="evidence" value="ECO:0007669"/>
    <property type="project" value="UniProtKB-KW"/>
</dbReference>
<evidence type="ECO:0000256" key="5">
    <source>
        <dbReference type="ARBA" id="ARBA00023274"/>
    </source>
</evidence>
<dbReference type="InterPro" id="IPR009027">
    <property type="entry name" value="Ribosomal_bL9/RNase_H1_N"/>
</dbReference>
<organism evidence="9 11">
    <name type="scientific">Nitrosomonas ureae</name>
    <dbReference type="NCBI Taxonomy" id="44577"/>
    <lineage>
        <taxon>Bacteria</taxon>
        <taxon>Pseudomonadati</taxon>
        <taxon>Pseudomonadota</taxon>
        <taxon>Betaproteobacteria</taxon>
        <taxon>Nitrosomonadales</taxon>
        <taxon>Nitrosomonadaceae</taxon>
        <taxon>Nitrosomonas</taxon>
    </lineage>
</organism>
<comment type="function">
    <text evidence="7">Binds to the 23S rRNA.</text>
</comment>
<dbReference type="Gene3D" id="3.10.430.100">
    <property type="entry name" value="Ribosomal protein L9, C-terminal domain"/>
    <property type="match status" value="1"/>
</dbReference>
<dbReference type="AlphaFoldDB" id="A0A0S3AGH1"/>
<dbReference type="GO" id="GO:0006412">
    <property type="term" value="P:translation"/>
    <property type="evidence" value="ECO:0007669"/>
    <property type="project" value="UniProtKB-UniRule"/>
</dbReference>
<gene>
    <name evidence="7" type="primary">rplI</name>
    <name evidence="9" type="ORF">SAMN05216406_11351</name>
    <name evidence="10" type="ORF">SAMN06297164_1106</name>
</gene>
<keyword evidence="4 7" id="KW-0689">Ribosomal protein</keyword>
<dbReference type="EMBL" id="OCMU01000001">
    <property type="protein sequence ID" value="SOD17268.1"/>
    <property type="molecule type" value="Genomic_DNA"/>
</dbReference>
<feature type="domain" description="Ribosomal protein L9" evidence="8">
    <location>
        <begin position="13"/>
        <end position="40"/>
    </location>
</feature>
<dbReference type="PROSITE" id="PS00651">
    <property type="entry name" value="RIBOSOMAL_L9"/>
    <property type="match status" value="1"/>
</dbReference>
<reference evidence="11" key="1">
    <citation type="submission" date="2016-10" db="EMBL/GenBank/DDBJ databases">
        <authorList>
            <person name="Varghese N."/>
            <person name="Submissions S."/>
        </authorList>
    </citation>
    <scope>NUCLEOTIDE SEQUENCE [LARGE SCALE GENOMIC DNA]</scope>
    <source>
        <strain evidence="11">Nm10</strain>
    </source>
</reference>
<dbReference type="NCBIfam" id="TIGR00158">
    <property type="entry name" value="L9"/>
    <property type="match status" value="1"/>
</dbReference>
<evidence type="ECO:0000313" key="9">
    <source>
        <dbReference type="EMBL" id="SDT95487.1"/>
    </source>
</evidence>
<reference evidence="10 12" key="3">
    <citation type="submission" date="2017-09" db="EMBL/GenBank/DDBJ databases">
        <authorList>
            <person name="Ehlers B."/>
            <person name="Leendertz F.H."/>
        </authorList>
    </citation>
    <scope>NUCLEOTIDE SEQUENCE [LARGE SCALE GENOMIC DNA]</scope>
    <source>
        <strain evidence="10 12">Nm42</strain>
    </source>
</reference>
<dbReference type="GO" id="GO:0005840">
    <property type="term" value="C:ribosome"/>
    <property type="evidence" value="ECO:0007669"/>
    <property type="project" value="UniProtKB-KW"/>
</dbReference>
<evidence type="ECO:0000313" key="10">
    <source>
        <dbReference type="EMBL" id="SOD17268.1"/>
    </source>
</evidence>
<proteinExistence type="inferred from homology"/>
<keyword evidence="5 7" id="KW-0687">Ribonucleoprotein</keyword>
<evidence type="ECO:0000256" key="6">
    <source>
        <dbReference type="ARBA" id="ARBA00035292"/>
    </source>
</evidence>
<sequence length="151" mass="16120">MQIILMEKISNLGQLGDVVNVKSGFARNYLIPQGKAKRATEQAIAEFQSRRAELEKKQTEILAAAQVVAAKLDGLLVQITQKAGSDGKLFGSVTNANIAEALTGLGFSVERTMIHMPHGQLKQVGDYPLSISLHGDVKASITVSVLGDSAF</sequence>
<dbReference type="RefSeq" id="WP_062557984.1">
    <property type="nucleotide sequence ID" value="NZ_CP013341.1"/>
</dbReference>
<dbReference type="PANTHER" id="PTHR21368">
    <property type="entry name" value="50S RIBOSOMAL PROTEIN L9"/>
    <property type="match status" value="1"/>
</dbReference>
<keyword evidence="11" id="KW-1185">Reference proteome</keyword>
<dbReference type="SUPFAM" id="SSF55658">
    <property type="entry name" value="L9 N-domain-like"/>
    <property type="match status" value="1"/>
</dbReference>
<dbReference type="Pfam" id="PF03948">
    <property type="entry name" value="Ribosomal_L9_C"/>
    <property type="match status" value="1"/>
</dbReference>
<comment type="similarity">
    <text evidence="1 7">Belongs to the bacterial ribosomal protein bL9 family.</text>
</comment>
<dbReference type="HAMAP" id="MF_00503">
    <property type="entry name" value="Ribosomal_bL9"/>
    <property type="match status" value="1"/>
</dbReference>
<protein>
    <recommendedName>
        <fullName evidence="6 7">Large ribosomal subunit protein bL9</fullName>
    </recommendedName>
</protein>
<name>A0A0S3AGH1_9PROT</name>
<reference evidence="9" key="2">
    <citation type="submission" date="2016-10" db="EMBL/GenBank/DDBJ databases">
        <authorList>
            <person name="de Groot N.N."/>
        </authorList>
    </citation>
    <scope>NUCLEOTIDE SEQUENCE [LARGE SCALE GENOMIC DNA]</scope>
    <source>
        <strain evidence="9">Nm10</strain>
    </source>
</reference>
<dbReference type="Gene3D" id="3.40.5.10">
    <property type="entry name" value="Ribosomal protein L9, N-terminal domain"/>
    <property type="match status" value="1"/>
</dbReference>
<evidence type="ECO:0000256" key="4">
    <source>
        <dbReference type="ARBA" id="ARBA00022980"/>
    </source>
</evidence>
<dbReference type="GO" id="GO:0019843">
    <property type="term" value="F:rRNA binding"/>
    <property type="evidence" value="ECO:0007669"/>
    <property type="project" value="UniProtKB-UniRule"/>
</dbReference>
<dbReference type="Proteomes" id="UP000182882">
    <property type="component" value="Unassembled WGS sequence"/>
</dbReference>
<keyword evidence="3 7" id="KW-0694">RNA-binding</keyword>
<evidence type="ECO:0000256" key="3">
    <source>
        <dbReference type="ARBA" id="ARBA00022884"/>
    </source>
</evidence>
<evidence type="ECO:0000256" key="2">
    <source>
        <dbReference type="ARBA" id="ARBA00022730"/>
    </source>
</evidence>
<dbReference type="InterPro" id="IPR036935">
    <property type="entry name" value="Ribosomal_bL9_N_sf"/>
</dbReference>
<dbReference type="InterPro" id="IPR020594">
    <property type="entry name" value="Ribosomal_bL9_bac/chp"/>
</dbReference>
<evidence type="ECO:0000313" key="12">
    <source>
        <dbReference type="Proteomes" id="UP000219335"/>
    </source>
</evidence>
<dbReference type="InterPro" id="IPR036791">
    <property type="entry name" value="Ribosomal_bL9_C_sf"/>
</dbReference>
<evidence type="ECO:0000259" key="8">
    <source>
        <dbReference type="PROSITE" id="PS00651"/>
    </source>
</evidence>
<dbReference type="InterPro" id="IPR000244">
    <property type="entry name" value="Ribosomal_bL9"/>
</dbReference>
<dbReference type="EMBL" id="FNLN01000013">
    <property type="protein sequence ID" value="SDT95487.1"/>
    <property type="molecule type" value="Genomic_DNA"/>
</dbReference>
<dbReference type="InterPro" id="IPR020069">
    <property type="entry name" value="Ribosomal_bL9_C"/>
</dbReference>
<evidence type="ECO:0000256" key="7">
    <source>
        <dbReference type="HAMAP-Rule" id="MF_00503"/>
    </source>
</evidence>
<dbReference type="KEGG" id="nur:ATY38_02985"/>
<dbReference type="InterPro" id="IPR020070">
    <property type="entry name" value="Ribosomal_bL9_N"/>
</dbReference>
<accession>A0A0S3AGH1</accession>
<keyword evidence="2 7" id="KW-0699">rRNA-binding</keyword>
<dbReference type="Proteomes" id="UP000219335">
    <property type="component" value="Unassembled WGS sequence"/>
</dbReference>
<dbReference type="SUPFAM" id="SSF55653">
    <property type="entry name" value="Ribosomal protein L9 C-domain"/>
    <property type="match status" value="1"/>
</dbReference>
<evidence type="ECO:0000256" key="1">
    <source>
        <dbReference type="ARBA" id="ARBA00010605"/>
    </source>
</evidence>
<evidence type="ECO:0000313" key="11">
    <source>
        <dbReference type="Proteomes" id="UP000182882"/>
    </source>
</evidence>